<name>A0A7J5B6I8_9MICO</name>
<reference evidence="2 3" key="1">
    <citation type="submission" date="2019-09" db="EMBL/GenBank/DDBJ databases">
        <title>Phylogeny of genus Pseudoclavibacter and closely related genus.</title>
        <authorList>
            <person name="Li Y."/>
        </authorList>
    </citation>
    <scope>NUCLEOTIDE SEQUENCE [LARGE SCALE GENOMIC DNA]</scope>
    <source>
        <strain evidence="2 3">THG-MD12</strain>
    </source>
</reference>
<dbReference type="RefSeq" id="WP_151422942.1">
    <property type="nucleotide sequence ID" value="NZ_CANKVH010000002.1"/>
</dbReference>
<dbReference type="Pfam" id="PF00300">
    <property type="entry name" value="His_Phos_1"/>
    <property type="match status" value="1"/>
</dbReference>
<proteinExistence type="predicted"/>
<dbReference type="InterPro" id="IPR029033">
    <property type="entry name" value="His_PPase_superfam"/>
</dbReference>
<evidence type="ECO:0000313" key="2">
    <source>
        <dbReference type="EMBL" id="KAB1639795.1"/>
    </source>
</evidence>
<comment type="caution">
    <text evidence="2">The sequence shown here is derived from an EMBL/GenBank/DDBJ whole genome shotgun (WGS) entry which is preliminary data.</text>
</comment>
<dbReference type="Proteomes" id="UP000490386">
    <property type="component" value="Unassembled WGS sequence"/>
</dbReference>
<accession>A0A7J5B6I8</accession>
<gene>
    <name evidence="2" type="ORF">F8O03_05640</name>
</gene>
<dbReference type="OrthoDB" id="9800841at2"/>
<dbReference type="AlphaFoldDB" id="A0A7J5B6I8"/>
<dbReference type="EMBL" id="WBJX01000001">
    <property type="protein sequence ID" value="KAB1639795.1"/>
    <property type="molecule type" value="Genomic_DNA"/>
</dbReference>
<dbReference type="GO" id="GO:0016787">
    <property type="term" value="F:hydrolase activity"/>
    <property type="evidence" value="ECO:0007669"/>
    <property type="project" value="UniProtKB-KW"/>
</dbReference>
<dbReference type="InterPro" id="IPR051021">
    <property type="entry name" value="Mito_Ser/Thr_phosphatase"/>
</dbReference>
<dbReference type="CDD" id="cd07067">
    <property type="entry name" value="HP_PGM_like"/>
    <property type="match status" value="1"/>
</dbReference>
<keyword evidence="3" id="KW-1185">Reference proteome</keyword>
<evidence type="ECO:0000313" key="3">
    <source>
        <dbReference type="Proteomes" id="UP000490386"/>
    </source>
</evidence>
<keyword evidence="1" id="KW-0378">Hydrolase</keyword>
<organism evidence="2 3">
    <name type="scientific">Pseudoclavibacter terrae</name>
    <dbReference type="NCBI Taxonomy" id="1530195"/>
    <lineage>
        <taxon>Bacteria</taxon>
        <taxon>Bacillati</taxon>
        <taxon>Actinomycetota</taxon>
        <taxon>Actinomycetes</taxon>
        <taxon>Micrococcales</taxon>
        <taxon>Microbacteriaceae</taxon>
        <taxon>Pseudoclavibacter</taxon>
    </lineage>
</organism>
<dbReference type="InterPro" id="IPR013078">
    <property type="entry name" value="His_Pase_superF_clade-1"/>
</dbReference>
<dbReference type="Gene3D" id="3.40.50.1240">
    <property type="entry name" value="Phosphoglycerate mutase-like"/>
    <property type="match status" value="1"/>
</dbReference>
<evidence type="ECO:0000256" key="1">
    <source>
        <dbReference type="ARBA" id="ARBA00022801"/>
    </source>
</evidence>
<protein>
    <submittedName>
        <fullName evidence="2">Histidine phosphatase family protein</fullName>
    </submittedName>
</protein>
<dbReference type="SUPFAM" id="SSF53254">
    <property type="entry name" value="Phosphoglycerate mutase-like"/>
    <property type="match status" value="1"/>
</dbReference>
<sequence>MSHYLYLVRHGEQENAEHGINDGPLSERGRAQAHLIGRRLAAVPLSETYTSPLDRAVQTSAVIDQYTSGPAALESTLLFDCIPTGQDGAPSIYDGFFGGIGDEVIEAGVAQMSDAYDTFFSKSRDDRHTLLVTHNFVIGEFVRRVVDAPDWRWLGLNSVNTGLTVVRVRTRKPAELLLFNDQSHLTPELRTGVSASIAI</sequence>
<dbReference type="SMART" id="SM00855">
    <property type="entry name" value="PGAM"/>
    <property type="match status" value="1"/>
</dbReference>
<dbReference type="PANTHER" id="PTHR20935">
    <property type="entry name" value="PHOSPHOGLYCERATE MUTASE-RELATED"/>
    <property type="match status" value="1"/>
</dbReference>
<dbReference type="PANTHER" id="PTHR20935:SF0">
    <property type="entry name" value="SERINE_THREONINE-PROTEIN PHOSPHATASE PGAM5, MITOCHONDRIAL"/>
    <property type="match status" value="1"/>
</dbReference>